<dbReference type="AlphaFoldDB" id="A0A5M9HZB9"/>
<sequence>MFGSQYAQNNGEVFTWPDGRPFRLDYITQRFKEIIRKIPELDDRLHFYSLRASCISNLFAEDYGLKEVQKWVGQSDVEVTLKIYNKFKQKQKNRISQGLDNTFRDINPLEKC</sequence>
<dbReference type="SUPFAM" id="SSF56349">
    <property type="entry name" value="DNA breaking-rejoining enzymes"/>
    <property type="match status" value="1"/>
</dbReference>
<name>A0A5M9HZB9_9FIRM</name>
<dbReference type="InterPro" id="IPR011010">
    <property type="entry name" value="DNA_brk_join_enz"/>
</dbReference>
<dbReference type="InterPro" id="IPR013762">
    <property type="entry name" value="Integrase-like_cat_sf"/>
</dbReference>
<dbReference type="Gene3D" id="1.10.443.10">
    <property type="entry name" value="Intergrase catalytic core"/>
    <property type="match status" value="1"/>
</dbReference>
<dbReference type="OrthoDB" id="9785687at2"/>
<evidence type="ECO:0000256" key="1">
    <source>
        <dbReference type="ARBA" id="ARBA00023172"/>
    </source>
</evidence>
<organism evidence="2 3">
    <name type="scientific">Mediterraneibacter catenae</name>
    <dbReference type="NCBI Taxonomy" id="2594882"/>
    <lineage>
        <taxon>Bacteria</taxon>
        <taxon>Bacillati</taxon>
        <taxon>Bacillota</taxon>
        <taxon>Clostridia</taxon>
        <taxon>Lachnospirales</taxon>
        <taxon>Lachnospiraceae</taxon>
        <taxon>Mediterraneibacter</taxon>
    </lineage>
</organism>
<proteinExistence type="predicted"/>
<dbReference type="GO" id="GO:0015074">
    <property type="term" value="P:DNA integration"/>
    <property type="evidence" value="ECO:0007669"/>
    <property type="project" value="InterPro"/>
</dbReference>
<protein>
    <submittedName>
        <fullName evidence="2">Tyrosine-type recombinase/integrase</fullName>
    </submittedName>
</protein>
<gene>
    <name evidence="2" type="ORF">FNY66_05800</name>
</gene>
<dbReference type="Proteomes" id="UP000322025">
    <property type="component" value="Unassembled WGS sequence"/>
</dbReference>
<accession>A0A5M9HZB9</accession>
<keyword evidence="3" id="KW-1185">Reference proteome</keyword>
<comment type="caution">
    <text evidence="2">The sequence shown here is derived from an EMBL/GenBank/DDBJ whole genome shotgun (WGS) entry which is preliminary data.</text>
</comment>
<evidence type="ECO:0000313" key="3">
    <source>
        <dbReference type="Proteomes" id="UP000322025"/>
    </source>
</evidence>
<evidence type="ECO:0000313" key="2">
    <source>
        <dbReference type="EMBL" id="KAA8501993.1"/>
    </source>
</evidence>
<dbReference type="GO" id="GO:0006310">
    <property type="term" value="P:DNA recombination"/>
    <property type="evidence" value="ECO:0007669"/>
    <property type="project" value="UniProtKB-KW"/>
</dbReference>
<keyword evidence="1" id="KW-0233">DNA recombination</keyword>
<dbReference type="GO" id="GO:0003677">
    <property type="term" value="F:DNA binding"/>
    <property type="evidence" value="ECO:0007669"/>
    <property type="project" value="InterPro"/>
</dbReference>
<dbReference type="EMBL" id="VMSO01000005">
    <property type="protein sequence ID" value="KAA8501993.1"/>
    <property type="molecule type" value="Genomic_DNA"/>
</dbReference>
<reference evidence="2" key="1">
    <citation type="submission" date="2019-07" db="EMBL/GenBank/DDBJ databases">
        <authorList>
            <person name="Wongkuna S."/>
            <person name="Scaria J."/>
        </authorList>
    </citation>
    <scope>NUCLEOTIDE SEQUENCE [LARGE SCALE GENOMIC DNA]</scope>
    <source>
        <strain evidence="2">SW178</strain>
    </source>
</reference>